<dbReference type="STRING" id="765440.A0A0C3GGG9"/>
<evidence type="ECO:0000256" key="11">
    <source>
        <dbReference type="ARBA" id="ARBA00023256"/>
    </source>
</evidence>
<name>A0A0C3GGG9_PILCF</name>
<evidence type="ECO:0000256" key="9">
    <source>
        <dbReference type="ARBA" id="ARBA00023027"/>
    </source>
</evidence>
<dbReference type="FunCoup" id="A0A0C3GGG9">
    <property type="interactions" value="588"/>
</dbReference>
<dbReference type="Gene3D" id="3.40.910.10">
    <property type="entry name" value="Deoxyhypusine synthase"/>
    <property type="match status" value="1"/>
</dbReference>
<comment type="subcellular location">
    <subcellularLocation>
        <location evidence="4">Mitochondrion</location>
    </subcellularLocation>
</comment>
<gene>
    <name evidence="12" type="ORF">PILCRDRAFT_146307</name>
</gene>
<dbReference type="OrthoDB" id="294378at2759"/>
<evidence type="ECO:0000256" key="5">
    <source>
        <dbReference type="ARBA" id="ARBA00005041"/>
    </source>
</evidence>
<dbReference type="EMBL" id="KN832972">
    <property type="protein sequence ID" value="KIM90759.1"/>
    <property type="molecule type" value="Genomic_DNA"/>
</dbReference>
<dbReference type="Pfam" id="PF01916">
    <property type="entry name" value="DS"/>
    <property type="match status" value="1"/>
</dbReference>
<evidence type="ECO:0000313" key="12">
    <source>
        <dbReference type="EMBL" id="KIM90759.1"/>
    </source>
</evidence>
<organism evidence="12 13">
    <name type="scientific">Piloderma croceum (strain F 1598)</name>
    <dbReference type="NCBI Taxonomy" id="765440"/>
    <lineage>
        <taxon>Eukaryota</taxon>
        <taxon>Fungi</taxon>
        <taxon>Dikarya</taxon>
        <taxon>Basidiomycota</taxon>
        <taxon>Agaricomycotina</taxon>
        <taxon>Agaricomycetes</taxon>
        <taxon>Agaricomycetidae</taxon>
        <taxon>Atheliales</taxon>
        <taxon>Atheliaceae</taxon>
        <taxon>Piloderma</taxon>
    </lineage>
</organism>
<reference evidence="13" key="2">
    <citation type="submission" date="2015-01" db="EMBL/GenBank/DDBJ databases">
        <title>Evolutionary Origins and Diversification of the Mycorrhizal Mutualists.</title>
        <authorList>
            <consortium name="DOE Joint Genome Institute"/>
            <consortium name="Mycorrhizal Genomics Consortium"/>
            <person name="Kohler A."/>
            <person name="Kuo A."/>
            <person name="Nagy L.G."/>
            <person name="Floudas D."/>
            <person name="Copeland A."/>
            <person name="Barry K.W."/>
            <person name="Cichocki N."/>
            <person name="Veneault-Fourrey C."/>
            <person name="LaButti K."/>
            <person name="Lindquist E.A."/>
            <person name="Lipzen A."/>
            <person name="Lundell T."/>
            <person name="Morin E."/>
            <person name="Murat C."/>
            <person name="Riley R."/>
            <person name="Ohm R."/>
            <person name="Sun H."/>
            <person name="Tunlid A."/>
            <person name="Henrissat B."/>
            <person name="Grigoriev I.V."/>
            <person name="Hibbett D.S."/>
            <person name="Martin F."/>
        </authorList>
    </citation>
    <scope>NUCLEOTIDE SEQUENCE [LARGE SCALE GENOMIC DNA]</scope>
    <source>
        <strain evidence="13">F 1598</strain>
    </source>
</reference>
<dbReference type="Proteomes" id="UP000054166">
    <property type="component" value="Unassembled WGS sequence"/>
</dbReference>
<evidence type="ECO:0000256" key="4">
    <source>
        <dbReference type="ARBA" id="ARBA00004173"/>
    </source>
</evidence>
<dbReference type="InParanoid" id="A0A0C3GGG9"/>
<evidence type="ECO:0000256" key="8">
    <source>
        <dbReference type="ARBA" id="ARBA00022679"/>
    </source>
</evidence>
<evidence type="ECO:0000313" key="13">
    <source>
        <dbReference type="Proteomes" id="UP000054166"/>
    </source>
</evidence>
<evidence type="ECO:0000256" key="10">
    <source>
        <dbReference type="ARBA" id="ARBA00023128"/>
    </source>
</evidence>
<keyword evidence="13" id="KW-1185">Reference proteome</keyword>
<comment type="catalytic activity">
    <reaction evidence="1">
        <text>[eIF5A protein]-L-lysine + spermidine = [eIF5A protein]-deoxyhypusine + propane-1,3-diamine</text>
        <dbReference type="Rhea" id="RHEA:33299"/>
        <dbReference type="Rhea" id="RHEA-COMP:10143"/>
        <dbReference type="Rhea" id="RHEA-COMP:10144"/>
        <dbReference type="ChEBI" id="CHEBI:29969"/>
        <dbReference type="ChEBI" id="CHEBI:57484"/>
        <dbReference type="ChEBI" id="CHEBI:57834"/>
        <dbReference type="ChEBI" id="CHEBI:82657"/>
        <dbReference type="EC" id="2.5.1.46"/>
    </reaction>
</comment>
<dbReference type="EC" id="2.5.1.46" evidence="7"/>
<evidence type="ECO:0000256" key="1">
    <source>
        <dbReference type="ARBA" id="ARBA00000952"/>
    </source>
</evidence>
<evidence type="ECO:0000256" key="3">
    <source>
        <dbReference type="ARBA" id="ARBA00002823"/>
    </source>
</evidence>
<keyword evidence="11" id="KW-0386">Hypusine biosynthesis</keyword>
<keyword evidence="9" id="KW-0520">NAD</keyword>
<keyword evidence="10" id="KW-0496">Mitochondrion</keyword>
<dbReference type="HOGENOM" id="CLU_039781_0_0_1"/>
<dbReference type="GO" id="GO:0034038">
    <property type="term" value="F:deoxyhypusine synthase activity"/>
    <property type="evidence" value="ECO:0007669"/>
    <property type="project" value="UniProtKB-EC"/>
</dbReference>
<dbReference type="GO" id="GO:0005739">
    <property type="term" value="C:mitochondrion"/>
    <property type="evidence" value="ECO:0007669"/>
    <property type="project" value="UniProtKB-SubCell"/>
</dbReference>
<dbReference type="SUPFAM" id="SSF52467">
    <property type="entry name" value="DHS-like NAD/FAD-binding domain"/>
    <property type="match status" value="1"/>
</dbReference>
<dbReference type="InterPro" id="IPR002773">
    <property type="entry name" value="Deoxyhypusine_synthase"/>
</dbReference>
<comment type="pathway">
    <text evidence="5">Protein modification; eIF5A hypusination.</text>
</comment>
<evidence type="ECO:0000256" key="7">
    <source>
        <dbReference type="ARBA" id="ARBA00012683"/>
    </source>
</evidence>
<accession>A0A0C3GGG9</accession>
<keyword evidence="8" id="KW-0808">Transferase</keyword>
<reference evidence="12 13" key="1">
    <citation type="submission" date="2014-04" db="EMBL/GenBank/DDBJ databases">
        <authorList>
            <consortium name="DOE Joint Genome Institute"/>
            <person name="Kuo A."/>
            <person name="Tarkka M."/>
            <person name="Buscot F."/>
            <person name="Kohler A."/>
            <person name="Nagy L.G."/>
            <person name="Floudas D."/>
            <person name="Copeland A."/>
            <person name="Barry K.W."/>
            <person name="Cichocki N."/>
            <person name="Veneault-Fourrey C."/>
            <person name="LaButti K."/>
            <person name="Lindquist E.A."/>
            <person name="Lipzen A."/>
            <person name="Lundell T."/>
            <person name="Morin E."/>
            <person name="Murat C."/>
            <person name="Sun H."/>
            <person name="Tunlid A."/>
            <person name="Henrissat B."/>
            <person name="Grigoriev I.V."/>
            <person name="Hibbett D.S."/>
            <person name="Martin F."/>
            <person name="Nordberg H.P."/>
            <person name="Cantor M.N."/>
            <person name="Hua S.X."/>
        </authorList>
    </citation>
    <scope>NUCLEOTIDE SEQUENCE [LARGE SCALE GENOMIC DNA]</scope>
    <source>
        <strain evidence="12 13">F 1598</strain>
    </source>
</reference>
<comment type="function">
    <text evidence="3">Catalyzes the NAD-dependent oxidative cleavage of spermidine and the subsequent transfer of the butylamine moiety of spermidine to the epsilon-amino group of a specific lysine residue of the eIF-5A precursor protein to form the intermediate deoxyhypusine residue.</text>
</comment>
<proteinExistence type="inferred from homology"/>
<dbReference type="InterPro" id="IPR036982">
    <property type="entry name" value="Deoxyhypusine_synthase_sf"/>
</dbReference>
<comment type="cofactor">
    <cofactor evidence="2">
        <name>NAD(+)</name>
        <dbReference type="ChEBI" id="CHEBI:57540"/>
    </cofactor>
</comment>
<dbReference type="FunFam" id="3.40.910.10:FF:000001">
    <property type="entry name" value="Probable deoxyhypusine synthase"/>
    <property type="match status" value="1"/>
</dbReference>
<comment type="similarity">
    <text evidence="6">Belongs to the deoxyhypusine synthase family.</text>
</comment>
<dbReference type="PANTHER" id="PTHR11703:SF0">
    <property type="entry name" value="DEOXYHYPUSINE SYNTHASE"/>
    <property type="match status" value="1"/>
</dbReference>
<evidence type="ECO:0000256" key="2">
    <source>
        <dbReference type="ARBA" id="ARBA00001911"/>
    </source>
</evidence>
<dbReference type="InterPro" id="IPR029035">
    <property type="entry name" value="DHS-like_NAD/FAD-binding_dom"/>
</dbReference>
<evidence type="ECO:0000256" key="6">
    <source>
        <dbReference type="ARBA" id="ARBA00009892"/>
    </source>
</evidence>
<dbReference type="PANTHER" id="PTHR11703">
    <property type="entry name" value="DEOXYHYPUSINE SYNTHASE"/>
    <property type="match status" value="1"/>
</dbReference>
<protein>
    <recommendedName>
        <fullName evidence="7">deoxyhypusine synthase</fullName>
        <ecNumber evidence="7">2.5.1.46</ecNumber>
    </recommendedName>
</protein>
<dbReference type="AlphaFoldDB" id="A0A0C3GGG9"/>
<sequence length="381" mass="42075">MYSHPTTSYFRSVCLTSVKRRMTNIPPSGASGAVLQPSEPIPEYAVSVQGPNFDETLSLQDFLKSYERIGFQANSLGKAIGIVNRMRKWRLSDEPLTEDESEAYVSAEARSQTRCNIFLGYTSNLISSGLREVILHLVKHNHVAVVVTTAGGIEEDFIKCLGKTYLADFNMDGADLRKKGMNRIGNLIIPNDNYCKFEDWLTPILDAMLEEQKEGAEVWTPSSFIRRLGKEINNEESVYYWAYKNNIPVFCPALTDGSIGDMIYFHSFRSPGLVLDIVGDIRALNEIARKSKKAGMIVLGGGVCKHQIANAMLIRNGADYSVFINTGQEFDGSDSGAQPDEAVSWGKIRAGAESVKVFADATLVFPMLVAATFAQDAPKKQ</sequence>
<dbReference type="NCBIfam" id="TIGR00321">
    <property type="entry name" value="dhys"/>
    <property type="match status" value="1"/>
</dbReference>